<dbReference type="InterPro" id="IPR017581">
    <property type="entry name" value="AtpR-like"/>
</dbReference>
<evidence type="ECO:0000256" key="1">
    <source>
        <dbReference type="SAM" id="Phobius"/>
    </source>
</evidence>
<gene>
    <name evidence="2" type="ORF">KO508_01640</name>
</gene>
<accession>A0ABS6A3K6</accession>
<feature type="transmembrane region" description="Helical" evidence="1">
    <location>
        <begin position="71"/>
        <end position="89"/>
    </location>
</feature>
<proteinExistence type="predicted"/>
<feature type="transmembrane region" description="Helical" evidence="1">
    <location>
        <begin position="6"/>
        <end position="29"/>
    </location>
</feature>
<keyword evidence="1" id="KW-0812">Transmembrane</keyword>
<organism evidence="2 3">
    <name type="scientific">Marinobacter salexigens</name>
    <dbReference type="NCBI Taxonomy" id="1925763"/>
    <lineage>
        <taxon>Bacteria</taxon>
        <taxon>Pseudomonadati</taxon>
        <taxon>Pseudomonadota</taxon>
        <taxon>Gammaproteobacteria</taxon>
        <taxon>Pseudomonadales</taxon>
        <taxon>Marinobacteraceae</taxon>
        <taxon>Marinobacter</taxon>
    </lineage>
</organism>
<keyword evidence="1" id="KW-1133">Transmembrane helix</keyword>
<protein>
    <submittedName>
        <fullName evidence="2">ATP synthase subunit AtpR</fullName>
    </submittedName>
</protein>
<comment type="caution">
    <text evidence="2">The sequence shown here is derived from an EMBL/GenBank/DDBJ whole genome shotgun (WGS) entry which is preliminary data.</text>
</comment>
<dbReference type="EMBL" id="JAHKPV010000001">
    <property type="protein sequence ID" value="MBU2872696.1"/>
    <property type="molecule type" value="Genomic_DNA"/>
</dbReference>
<keyword evidence="3" id="KW-1185">Reference proteome</keyword>
<evidence type="ECO:0000313" key="2">
    <source>
        <dbReference type="EMBL" id="MBU2872696.1"/>
    </source>
</evidence>
<name>A0ABS6A3K6_9GAMM</name>
<evidence type="ECO:0000313" key="3">
    <source>
        <dbReference type="Proteomes" id="UP000753376"/>
    </source>
</evidence>
<sequence length="103" mass="11075">MIVDWPAVLLGFSFGLPFSALFFIGLAWGMRRALSSDQPGLWLMASSFCRIAVLLSVGFLVTAYAGSNWAIAGYGLAFFLTRLVAVLWARINKAPATATQEGA</sequence>
<keyword evidence="1" id="KW-0472">Membrane</keyword>
<reference evidence="2 3" key="1">
    <citation type="submission" date="2021-05" db="EMBL/GenBank/DDBJ databases">
        <title>Draft genomes of bacteria isolated from model marine particles.</title>
        <authorList>
            <person name="Datta M.S."/>
            <person name="Schwartzman J.A."/>
            <person name="Enke T.N."/>
            <person name="Saavedra J."/>
            <person name="Cermak N."/>
            <person name="Cordero O.X."/>
        </authorList>
    </citation>
    <scope>NUCLEOTIDE SEQUENCE [LARGE SCALE GENOMIC DNA]</scope>
    <source>
        <strain evidence="2 3">D2M19</strain>
    </source>
</reference>
<dbReference type="Proteomes" id="UP000753376">
    <property type="component" value="Unassembled WGS sequence"/>
</dbReference>
<dbReference type="Pfam" id="PF12966">
    <property type="entry name" value="AtpR"/>
    <property type="match status" value="1"/>
</dbReference>
<feature type="transmembrane region" description="Helical" evidence="1">
    <location>
        <begin position="41"/>
        <end position="65"/>
    </location>
</feature>